<dbReference type="OrthoDB" id="9791262at2"/>
<dbReference type="PANTHER" id="PTHR20883:SF48">
    <property type="entry name" value="ECTOINE DIOXYGENASE"/>
    <property type="match status" value="1"/>
</dbReference>
<reference evidence="2 3" key="1">
    <citation type="submission" date="2019-02" db="EMBL/GenBank/DDBJ databases">
        <title>Deep-cultivation of Planctomycetes and their phenomic and genomic characterization uncovers novel biology.</title>
        <authorList>
            <person name="Wiegand S."/>
            <person name="Jogler M."/>
            <person name="Boedeker C."/>
            <person name="Pinto D."/>
            <person name="Vollmers J."/>
            <person name="Rivas-Marin E."/>
            <person name="Kohn T."/>
            <person name="Peeters S.H."/>
            <person name="Heuer A."/>
            <person name="Rast P."/>
            <person name="Oberbeckmann S."/>
            <person name="Bunk B."/>
            <person name="Jeske O."/>
            <person name="Meyerdierks A."/>
            <person name="Storesund J.E."/>
            <person name="Kallscheuer N."/>
            <person name="Luecker S."/>
            <person name="Lage O.M."/>
            <person name="Pohl T."/>
            <person name="Merkel B.J."/>
            <person name="Hornburger P."/>
            <person name="Mueller R.-W."/>
            <person name="Bruemmer F."/>
            <person name="Labrenz M."/>
            <person name="Spormann A.M."/>
            <person name="Op Den Camp H."/>
            <person name="Overmann J."/>
            <person name="Amann R."/>
            <person name="Jetten M.S.M."/>
            <person name="Mascher T."/>
            <person name="Medema M.H."/>
            <person name="Devos D.P."/>
            <person name="Kaster A.-K."/>
            <person name="Ovreas L."/>
            <person name="Rohde M."/>
            <person name="Galperin M.Y."/>
            <person name="Jogler C."/>
        </authorList>
    </citation>
    <scope>NUCLEOTIDE SEQUENCE [LARGE SCALE GENOMIC DNA]</scope>
    <source>
        <strain evidence="2 3">Pan54</strain>
    </source>
</reference>
<proteinExistence type="predicted"/>
<dbReference type="PANTHER" id="PTHR20883">
    <property type="entry name" value="PHYTANOYL-COA DIOXYGENASE DOMAIN CONTAINING 1"/>
    <property type="match status" value="1"/>
</dbReference>
<dbReference type="Gene3D" id="2.60.120.620">
    <property type="entry name" value="q2cbj1_9rhob like domain"/>
    <property type="match status" value="1"/>
</dbReference>
<dbReference type="RefSeq" id="WP_146505162.1">
    <property type="nucleotide sequence ID" value="NZ_SJPG01000001.1"/>
</dbReference>
<keyword evidence="2" id="KW-0223">Dioxygenase</keyword>
<protein>
    <submittedName>
        <fullName evidence="2">Phytanoyl-CoA dioxygenase (PhyH)</fullName>
    </submittedName>
</protein>
<accession>A0A5C5XLT1</accession>
<sequence>MSTSTQTTTESLATRFEREGFLVLNNFVPASFVDRMREVTRRDVETLREPIEFEADVNYPGSPDSLEAPGGQTVRRLRQALSRDPVFQDWVCYPPFVELLIQLVGSPVTCPLAHHNCVMTKQPQFSSDTGWHRDTRFWNFQNGELVNAWLALGQERLENGCLKVIPGSHRMTIGADRLNDKRFLAADHPENQPLFETVQTVELERGDLLLFHALMFHAATRNYSAETKCSVVFTFHGPENSPVPGSKSASFPELILPTP</sequence>
<dbReference type="GO" id="GO:0016706">
    <property type="term" value="F:2-oxoglutarate-dependent dioxygenase activity"/>
    <property type="evidence" value="ECO:0007669"/>
    <property type="project" value="UniProtKB-ARBA"/>
</dbReference>
<gene>
    <name evidence="2" type="ORF">Pan54_41640</name>
</gene>
<comment type="caution">
    <text evidence="2">The sequence shown here is derived from an EMBL/GenBank/DDBJ whole genome shotgun (WGS) entry which is preliminary data.</text>
</comment>
<evidence type="ECO:0000256" key="1">
    <source>
        <dbReference type="ARBA" id="ARBA00001954"/>
    </source>
</evidence>
<evidence type="ECO:0000313" key="3">
    <source>
        <dbReference type="Proteomes" id="UP000316095"/>
    </source>
</evidence>
<keyword evidence="2" id="KW-0560">Oxidoreductase</keyword>
<organism evidence="2 3">
    <name type="scientific">Rubinisphaera italica</name>
    <dbReference type="NCBI Taxonomy" id="2527969"/>
    <lineage>
        <taxon>Bacteria</taxon>
        <taxon>Pseudomonadati</taxon>
        <taxon>Planctomycetota</taxon>
        <taxon>Planctomycetia</taxon>
        <taxon>Planctomycetales</taxon>
        <taxon>Planctomycetaceae</taxon>
        <taxon>Rubinisphaera</taxon>
    </lineage>
</organism>
<evidence type="ECO:0000313" key="2">
    <source>
        <dbReference type="EMBL" id="TWT63411.1"/>
    </source>
</evidence>
<keyword evidence="3" id="KW-1185">Reference proteome</keyword>
<dbReference type="Proteomes" id="UP000316095">
    <property type="component" value="Unassembled WGS sequence"/>
</dbReference>
<dbReference type="AlphaFoldDB" id="A0A5C5XLT1"/>
<dbReference type="InterPro" id="IPR008775">
    <property type="entry name" value="Phytyl_CoA_dOase-like"/>
</dbReference>
<name>A0A5C5XLT1_9PLAN</name>
<dbReference type="GO" id="GO:0005506">
    <property type="term" value="F:iron ion binding"/>
    <property type="evidence" value="ECO:0007669"/>
    <property type="project" value="UniProtKB-ARBA"/>
</dbReference>
<dbReference type="EMBL" id="SJPG01000001">
    <property type="protein sequence ID" value="TWT63411.1"/>
    <property type="molecule type" value="Genomic_DNA"/>
</dbReference>
<dbReference type="SUPFAM" id="SSF51197">
    <property type="entry name" value="Clavaminate synthase-like"/>
    <property type="match status" value="1"/>
</dbReference>
<comment type="cofactor">
    <cofactor evidence="1">
        <name>Fe(2+)</name>
        <dbReference type="ChEBI" id="CHEBI:29033"/>
    </cofactor>
</comment>
<dbReference type="Pfam" id="PF05721">
    <property type="entry name" value="PhyH"/>
    <property type="match status" value="1"/>
</dbReference>